<evidence type="ECO:0000259" key="8">
    <source>
        <dbReference type="Pfam" id="PF00082"/>
    </source>
</evidence>
<dbReference type="Proteomes" id="UP000754883">
    <property type="component" value="Unassembled WGS sequence"/>
</dbReference>
<keyword evidence="11" id="KW-1185">Reference proteome</keyword>
<dbReference type="PANTHER" id="PTHR43806">
    <property type="entry name" value="PEPTIDASE S8"/>
    <property type="match status" value="1"/>
</dbReference>
<dbReference type="Pfam" id="PF06280">
    <property type="entry name" value="fn3_5"/>
    <property type="match status" value="1"/>
</dbReference>
<comment type="caution">
    <text evidence="6">Lacks conserved residue(s) required for the propagation of feature annotation.</text>
</comment>
<evidence type="ECO:0000313" key="11">
    <source>
        <dbReference type="Proteomes" id="UP000754883"/>
    </source>
</evidence>
<evidence type="ECO:0000256" key="7">
    <source>
        <dbReference type="SAM" id="SignalP"/>
    </source>
</evidence>
<dbReference type="InterPro" id="IPR036852">
    <property type="entry name" value="Peptidase_S8/S53_dom_sf"/>
</dbReference>
<keyword evidence="5" id="KW-0720">Serine protease</keyword>
<dbReference type="PROSITE" id="PS00136">
    <property type="entry name" value="SUBTILASE_ASP"/>
    <property type="match status" value="1"/>
</dbReference>
<dbReference type="GO" id="GO:0004252">
    <property type="term" value="F:serine-type endopeptidase activity"/>
    <property type="evidence" value="ECO:0007669"/>
    <property type="project" value="InterPro"/>
</dbReference>
<evidence type="ECO:0000256" key="4">
    <source>
        <dbReference type="ARBA" id="ARBA00022801"/>
    </source>
</evidence>
<evidence type="ECO:0000313" key="10">
    <source>
        <dbReference type="EMBL" id="CAG9987650.1"/>
    </source>
</evidence>
<gene>
    <name evidence="10" type="ORF">CBYS24578_00014938</name>
</gene>
<evidence type="ECO:0000259" key="9">
    <source>
        <dbReference type="Pfam" id="PF06280"/>
    </source>
</evidence>
<dbReference type="InterPro" id="IPR034187">
    <property type="entry name" value="Peptidases_S8_5"/>
</dbReference>
<dbReference type="AlphaFoldDB" id="A0A9N9UI68"/>
<dbReference type="EMBL" id="CABFNO020001436">
    <property type="protein sequence ID" value="CAG9987650.1"/>
    <property type="molecule type" value="Genomic_DNA"/>
</dbReference>
<comment type="similarity">
    <text evidence="1 6">Belongs to the peptidase S8 family.</text>
</comment>
<keyword evidence="4" id="KW-0378">Hydrolase</keyword>
<dbReference type="InterPro" id="IPR022398">
    <property type="entry name" value="Peptidase_S8_His-AS"/>
</dbReference>
<dbReference type="Gene3D" id="3.40.50.200">
    <property type="entry name" value="Peptidase S8/S53 domain"/>
    <property type="match status" value="1"/>
</dbReference>
<dbReference type="PROSITE" id="PS51892">
    <property type="entry name" value="SUBTILASE"/>
    <property type="match status" value="1"/>
</dbReference>
<dbReference type="CDD" id="cd07489">
    <property type="entry name" value="Peptidases_S8_5"/>
    <property type="match status" value="1"/>
</dbReference>
<proteinExistence type="inferred from homology"/>
<feature type="chain" id="PRO_5040473269" description="Minor extracellular protease vpr" evidence="7">
    <location>
        <begin position="18"/>
        <end position="754"/>
    </location>
</feature>
<dbReference type="InterPro" id="IPR000209">
    <property type="entry name" value="Peptidase_S8/S53_dom"/>
</dbReference>
<dbReference type="InterPro" id="IPR023827">
    <property type="entry name" value="Peptidase_S8_Asp-AS"/>
</dbReference>
<feature type="domain" description="C5a peptidase/Subtilisin-like protease SBT2-like Fn3-like" evidence="9">
    <location>
        <begin position="443"/>
        <end position="562"/>
    </location>
</feature>
<protein>
    <recommendedName>
        <fullName evidence="12">Minor extracellular protease vpr</fullName>
    </recommendedName>
</protein>
<dbReference type="PANTHER" id="PTHR43806:SF66">
    <property type="entry name" value="SERIN ENDOPEPTIDASE"/>
    <property type="match status" value="1"/>
</dbReference>
<dbReference type="PRINTS" id="PR00723">
    <property type="entry name" value="SUBTILISIN"/>
</dbReference>
<feature type="domain" description="Peptidase S8/S53" evidence="8">
    <location>
        <begin position="126"/>
        <end position="386"/>
    </location>
</feature>
<evidence type="ECO:0000256" key="3">
    <source>
        <dbReference type="ARBA" id="ARBA00022729"/>
    </source>
</evidence>
<keyword evidence="3 7" id="KW-0732">Signal</keyword>
<dbReference type="InterPro" id="IPR050131">
    <property type="entry name" value="Peptidase_S8_subtilisin-like"/>
</dbReference>
<name>A0A9N9UI68_9HYPO</name>
<dbReference type="OrthoDB" id="10256524at2759"/>
<accession>A0A9N9UI68</accession>
<comment type="caution">
    <text evidence="10">The sequence shown here is derived from an EMBL/GenBank/DDBJ whole genome shotgun (WGS) entry which is preliminary data.</text>
</comment>
<dbReference type="SUPFAM" id="SSF52743">
    <property type="entry name" value="Subtilisin-like"/>
    <property type="match status" value="1"/>
</dbReference>
<dbReference type="InterPro" id="IPR015500">
    <property type="entry name" value="Peptidase_S8_subtilisin-rel"/>
</dbReference>
<evidence type="ECO:0000256" key="6">
    <source>
        <dbReference type="PROSITE-ProRule" id="PRU01240"/>
    </source>
</evidence>
<keyword evidence="2" id="KW-0645">Protease</keyword>
<feature type="signal peptide" evidence="7">
    <location>
        <begin position="1"/>
        <end position="17"/>
    </location>
</feature>
<organism evidence="10 11">
    <name type="scientific">Clonostachys byssicola</name>
    <dbReference type="NCBI Taxonomy" id="160290"/>
    <lineage>
        <taxon>Eukaryota</taxon>
        <taxon>Fungi</taxon>
        <taxon>Dikarya</taxon>
        <taxon>Ascomycota</taxon>
        <taxon>Pezizomycotina</taxon>
        <taxon>Sordariomycetes</taxon>
        <taxon>Hypocreomycetidae</taxon>
        <taxon>Hypocreales</taxon>
        <taxon>Bionectriaceae</taxon>
        <taxon>Clonostachys</taxon>
    </lineage>
</organism>
<evidence type="ECO:0000256" key="2">
    <source>
        <dbReference type="ARBA" id="ARBA00022670"/>
    </source>
</evidence>
<reference evidence="10" key="1">
    <citation type="submission" date="2021-10" db="EMBL/GenBank/DDBJ databases">
        <authorList>
            <person name="Piombo E."/>
        </authorList>
    </citation>
    <scope>NUCLEOTIDE SEQUENCE</scope>
</reference>
<evidence type="ECO:0000256" key="1">
    <source>
        <dbReference type="ARBA" id="ARBA00011073"/>
    </source>
</evidence>
<evidence type="ECO:0008006" key="12">
    <source>
        <dbReference type="Google" id="ProtNLM"/>
    </source>
</evidence>
<evidence type="ECO:0000256" key="5">
    <source>
        <dbReference type="ARBA" id="ARBA00022825"/>
    </source>
</evidence>
<dbReference type="GO" id="GO:0016020">
    <property type="term" value="C:membrane"/>
    <property type="evidence" value="ECO:0007669"/>
    <property type="project" value="InterPro"/>
</dbReference>
<dbReference type="InterPro" id="IPR010435">
    <property type="entry name" value="C5a/SBT2-like_Fn3"/>
</dbReference>
<sequence length="754" mass="80837">MIRSLQFLPVALAVVAGAQVPTNKFIVEFAETSLLRAENHINATDGINVVQTFESDVFRGASIELDGVTPDDVLALSEVIAIWPNESVELLAPVKQQTAADESAATENAAYWATGVEELHEQGVYGEGAKIGIIDTGIWYNHNALGGAFGNGSTVVGGYDFVGDSEWSPGQAKTPDEDPIDQQGHGTHVAGIIAGNSSTGWLGVAPRASLYAYKIFSTGSTTDTATIIEALLRAYADDVDIITVGISGAGGFANNPWAIVATRLVSKGFIITIGAGDSGDDGPFFIGSGGSGDGVLAVASAHVQASKNQTLPSSFTSWGGLFDLSSKPDITAPGTDIFSTWLGEKDGEGSFAVLSGTAMATPYVAGVAALWVGNFGNKKSHTALYAKYITMRIINSGKALPWLNYDGTANAAFRAPPQQVGSGLVNAAQVIEQVTSLAYTRFSLNDTDNFQSSQVFTIENTAQVPVVFTFEHSSWAGFEILTDDDPTQPEKTPRIRTREELEPKRFETSVKLPESVTLGKYETRQMEFVFTPPAGLDASKLPVYGGTISVKSNTTDVLVVPYQGVGFSLREQFSKHLFAGSYPQLGSASAKNKTSFTFDLSVSAQDFPKIFWSLNWGTTELRLDIYGPGFSAESDWVYPPVVGENNYIGSAAPWIKANSVETFDPSKDDKEDTYTFPLTNVNRDADNSVNSVFWLGKLANGTYIQPGTYTIRFGALIPFSDPKNHESWSTLSQEVQVVKKCKRAVNTAKEVMLN</sequence>
<dbReference type="PROSITE" id="PS00137">
    <property type="entry name" value="SUBTILASE_HIS"/>
    <property type="match status" value="1"/>
</dbReference>
<dbReference type="Pfam" id="PF00082">
    <property type="entry name" value="Peptidase_S8"/>
    <property type="match status" value="1"/>
</dbReference>
<dbReference type="GO" id="GO:0006508">
    <property type="term" value="P:proteolysis"/>
    <property type="evidence" value="ECO:0007669"/>
    <property type="project" value="UniProtKB-KW"/>
</dbReference>